<feature type="transmembrane region" description="Helical" evidence="5">
    <location>
        <begin position="18"/>
        <end position="36"/>
    </location>
</feature>
<keyword evidence="4 5" id="KW-0472">Membrane</keyword>
<proteinExistence type="predicted"/>
<evidence type="ECO:0000313" key="7">
    <source>
        <dbReference type="EMBL" id="KGN86170.1"/>
    </source>
</evidence>
<dbReference type="Proteomes" id="UP000030130">
    <property type="component" value="Unassembled WGS sequence"/>
</dbReference>
<dbReference type="GO" id="GO:0016020">
    <property type="term" value="C:membrane"/>
    <property type="evidence" value="ECO:0007669"/>
    <property type="project" value="UniProtKB-SubCell"/>
</dbReference>
<dbReference type="GO" id="GO:0016874">
    <property type="term" value="F:ligase activity"/>
    <property type="evidence" value="ECO:0007669"/>
    <property type="project" value="UniProtKB-KW"/>
</dbReference>
<sequence>MSETFSVRFVRLLRQNMNVVFLILGIVVLSLLYPLVKDWQVFEPKKAAPPFFVWIFAIVMGGMAVATGVRAVIRTDATTFRKLLLISFVVAAVGQLLGFAIGAVWFFCGISYVYAIAQKKFYLPVGILVLLVAYYLFQMTGLIGAVETKDALHTLKQRLPLLGLPLALCCWRPTRTEWGVFLSISFRLVLVYLSCIILVSLLLNQYYDQSILSPFSFDKFYLKTHIPTLATSFCMLHWTHFAHPTYIFLGIFAIFMAVAVRQYLYREQTVSTVEIIYGLVALSCFAFITQSRLAMLFIPLSIMFFFLVRAFFLSQKKKLLFASFVLIIVGGFMFNGLLSHRFFADGERMQMRDIAMEAIDRHPWTGIRLGTMDNILQAQIDTDILLKHPHNQLLADGMQLGIPGMVVLVVFVGGLFYFAYRDRRYDFLLFLPAILLTMAVESPLIFVRGAYLLAFWFSVFAVSPTRKRDFA</sequence>
<comment type="subcellular location">
    <subcellularLocation>
        <location evidence="1">Membrane</location>
        <topology evidence="1">Multi-pass membrane protein</topology>
    </subcellularLocation>
</comment>
<feature type="transmembrane region" description="Helical" evidence="5">
    <location>
        <begin position="319"/>
        <end position="338"/>
    </location>
</feature>
<dbReference type="Pfam" id="PF04932">
    <property type="entry name" value="Wzy_C"/>
    <property type="match status" value="1"/>
</dbReference>
<feature type="domain" description="O-antigen ligase-related" evidence="6">
    <location>
        <begin position="278"/>
        <end position="409"/>
    </location>
</feature>
<reference evidence="7 8" key="1">
    <citation type="submission" date="2014-08" db="EMBL/GenBank/DDBJ databases">
        <title>Porphyromonas gulae strain:COT-052_OH1451 Genome sequencing.</title>
        <authorList>
            <person name="Wallis C."/>
            <person name="Deusch O."/>
            <person name="O'Flynn C."/>
            <person name="Davis I."/>
            <person name="Jospin G."/>
            <person name="Darling A.E."/>
            <person name="Coil D.A."/>
            <person name="Alexiev A."/>
            <person name="Horsfall A."/>
            <person name="Kirkwood N."/>
            <person name="Harris S."/>
            <person name="Eisen J.A."/>
        </authorList>
    </citation>
    <scope>NUCLEOTIDE SEQUENCE [LARGE SCALE GENOMIC DNA]</scope>
    <source>
        <strain evidence="8">COT-052 OH1451</strain>
    </source>
</reference>
<dbReference type="InterPro" id="IPR051533">
    <property type="entry name" value="WaaL-like"/>
</dbReference>
<feature type="transmembrane region" description="Helical" evidence="5">
    <location>
        <begin position="180"/>
        <end position="203"/>
    </location>
</feature>
<organism evidence="7 8">
    <name type="scientific">Porphyromonas gulae</name>
    <dbReference type="NCBI Taxonomy" id="111105"/>
    <lineage>
        <taxon>Bacteria</taxon>
        <taxon>Pseudomonadati</taxon>
        <taxon>Bacteroidota</taxon>
        <taxon>Bacteroidia</taxon>
        <taxon>Bacteroidales</taxon>
        <taxon>Porphyromonadaceae</taxon>
        <taxon>Porphyromonas</taxon>
    </lineage>
</organism>
<dbReference type="STRING" id="111105.HR09_08895"/>
<evidence type="ECO:0000256" key="4">
    <source>
        <dbReference type="ARBA" id="ARBA00023136"/>
    </source>
</evidence>
<dbReference type="PANTHER" id="PTHR37422">
    <property type="entry name" value="TEICHURONIC ACID BIOSYNTHESIS PROTEIN TUAE"/>
    <property type="match status" value="1"/>
</dbReference>
<dbReference type="InterPro" id="IPR007016">
    <property type="entry name" value="O-antigen_ligase-rel_domated"/>
</dbReference>
<feature type="transmembrane region" description="Helical" evidence="5">
    <location>
        <begin position="85"/>
        <end position="115"/>
    </location>
</feature>
<dbReference type="AlphaFoldDB" id="A0A0A2F7Z0"/>
<evidence type="ECO:0000313" key="8">
    <source>
        <dbReference type="Proteomes" id="UP000030130"/>
    </source>
</evidence>
<evidence type="ECO:0000256" key="5">
    <source>
        <dbReference type="SAM" id="Phobius"/>
    </source>
</evidence>
<comment type="caution">
    <text evidence="7">The sequence shown here is derived from an EMBL/GenBank/DDBJ whole genome shotgun (WGS) entry which is preliminary data.</text>
</comment>
<keyword evidence="3 5" id="KW-1133">Transmembrane helix</keyword>
<evidence type="ECO:0000256" key="3">
    <source>
        <dbReference type="ARBA" id="ARBA00022989"/>
    </source>
</evidence>
<dbReference type="OrthoDB" id="1013669at2"/>
<protein>
    <submittedName>
        <fullName evidence="7">Ligase</fullName>
    </submittedName>
</protein>
<name>A0A0A2F7Z0_9PORP</name>
<keyword evidence="7" id="KW-0436">Ligase</keyword>
<feature type="transmembrane region" description="Helical" evidence="5">
    <location>
        <begin position="400"/>
        <end position="420"/>
    </location>
</feature>
<evidence type="ECO:0000256" key="2">
    <source>
        <dbReference type="ARBA" id="ARBA00022692"/>
    </source>
</evidence>
<feature type="transmembrane region" description="Helical" evidence="5">
    <location>
        <begin position="121"/>
        <end position="146"/>
    </location>
</feature>
<feature type="transmembrane region" description="Helical" evidence="5">
    <location>
        <begin position="271"/>
        <end position="288"/>
    </location>
</feature>
<feature type="transmembrane region" description="Helical" evidence="5">
    <location>
        <begin position="427"/>
        <end position="457"/>
    </location>
</feature>
<dbReference type="EMBL" id="JRAI01000041">
    <property type="protein sequence ID" value="KGN86170.1"/>
    <property type="molecule type" value="Genomic_DNA"/>
</dbReference>
<dbReference type="RefSeq" id="WP_039420753.1">
    <property type="nucleotide sequence ID" value="NZ_JRAI01000041.1"/>
</dbReference>
<evidence type="ECO:0000259" key="6">
    <source>
        <dbReference type="Pfam" id="PF04932"/>
    </source>
</evidence>
<dbReference type="PANTHER" id="PTHR37422:SF13">
    <property type="entry name" value="LIPOPOLYSACCHARIDE BIOSYNTHESIS PROTEIN PA4999-RELATED"/>
    <property type="match status" value="1"/>
</dbReference>
<feature type="transmembrane region" description="Helical" evidence="5">
    <location>
        <begin position="51"/>
        <end position="73"/>
    </location>
</feature>
<evidence type="ECO:0000256" key="1">
    <source>
        <dbReference type="ARBA" id="ARBA00004141"/>
    </source>
</evidence>
<feature type="transmembrane region" description="Helical" evidence="5">
    <location>
        <begin position="246"/>
        <end position="264"/>
    </location>
</feature>
<dbReference type="eggNOG" id="COG3307">
    <property type="taxonomic scope" value="Bacteria"/>
</dbReference>
<keyword evidence="2 5" id="KW-0812">Transmembrane</keyword>
<feature type="transmembrane region" description="Helical" evidence="5">
    <location>
        <begin position="294"/>
        <end position="312"/>
    </location>
</feature>
<accession>A0A0A2F7Z0</accession>
<gene>
    <name evidence="7" type="ORF">HR08_04515</name>
</gene>